<dbReference type="AlphaFoldDB" id="A0A7T8KML6"/>
<protein>
    <recommendedName>
        <fullName evidence="3">Reverse transcriptase domain-containing protein</fullName>
    </recommendedName>
</protein>
<evidence type="ECO:0000313" key="2">
    <source>
        <dbReference type="Proteomes" id="UP000595437"/>
    </source>
</evidence>
<evidence type="ECO:0008006" key="3">
    <source>
        <dbReference type="Google" id="ProtNLM"/>
    </source>
</evidence>
<sequence>FTTDIRHVAGKANTTADALSRAPVEPPAVFSLQPGDTNLVDMATLAIAQRDNPQELEITQKI</sequence>
<evidence type="ECO:0000313" key="1">
    <source>
        <dbReference type="EMBL" id="QQP58585.1"/>
    </source>
</evidence>
<keyword evidence="2" id="KW-1185">Reference proteome</keyword>
<accession>A0A7T8KML6</accession>
<reference evidence="2" key="1">
    <citation type="submission" date="2021-01" db="EMBL/GenBank/DDBJ databases">
        <title>Caligus Genome Assembly.</title>
        <authorList>
            <person name="Gallardo-Escarate C."/>
        </authorList>
    </citation>
    <scope>NUCLEOTIDE SEQUENCE [LARGE SCALE GENOMIC DNA]</scope>
</reference>
<proteinExistence type="predicted"/>
<feature type="non-terminal residue" evidence="1">
    <location>
        <position position="1"/>
    </location>
</feature>
<dbReference type="EMBL" id="CP045891">
    <property type="protein sequence ID" value="QQP58585.1"/>
    <property type="molecule type" value="Genomic_DNA"/>
</dbReference>
<organism evidence="1 2">
    <name type="scientific">Caligus rogercresseyi</name>
    <name type="common">Sea louse</name>
    <dbReference type="NCBI Taxonomy" id="217165"/>
    <lineage>
        <taxon>Eukaryota</taxon>
        <taxon>Metazoa</taxon>
        <taxon>Ecdysozoa</taxon>
        <taxon>Arthropoda</taxon>
        <taxon>Crustacea</taxon>
        <taxon>Multicrustacea</taxon>
        <taxon>Hexanauplia</taxon>
        <taxon>Copepoda</taxon>
        <taxon>Siphonostomatoida</taxon>
        <taxon>Caligidae</taxon>
        <taxon>Caligus</taxon>
    </lineage>
</organism>
<gene>
    <name evidence="1" type="ORF">FKW44_003955</name>
</gene>
<name>A0A7T8KML6_CALRO</name>
<dbReference type="Proteomes" id="UP000595437">
    <property type="component" value="Chromosome 2"/>
</dbReference>
<dbReference type="OrthoDB" id="422540at2759"/>